<dbReference type="GO" id="GO:0019310">
    <property type="term" value="P:inositol catabolic process"/>
    <property type="evidence" value="ECO:0007669"/>
    <property type="project" value="InterPro"/>
</dbReference>
<dbReference type="PIRSF" id="PIRSF036628">
    <property type="entry name" value="IolB"/>
    <property type="match status" value="1"/>
</dbReference>
<evidence type="ECO:0000313" key="4">
    <source>
        <dbReference type="Proteomes" id="UP000433575"/>
    </source>
</evidence>
<comment type="caution">
    <text evidence="2">The sequence shown here is derived from an EMBL/GenBank/DDBJ whole genome shotgun (WGS) entry which is preliminary data.</text>
</comment>
<keyword evidence="5" id="KW-1185">Reference proteome</keyword>
<accession>A0A6N7S2N2</accession>
<name>A0A6N7S2N2_9FIRM</name>
<evidence type="ECO:0000313" key="5">
    <source>
        <dbReference type="Proteomes" id="UP000480929"/>
    </source>
</evidence>
<dbReference type="Proteomes" id="UP000480929">
    <property type="component" value="Unassembled WGS sequence"/>
</dbReference>
<dbReference type="AlphaFoldDB" id="A0A6N7S2N2"/>
<dbReference type="PANTHER" id="PTHR39193">
    <property type="entry name" value="5-DEOXY-GLUCURONATE ISOMERASE"/>
    <property type="match status" value="1"/>
</dbReference>
<dbReference type="InterPro" id="IPR014710">
    <property type="entry name" value="RmlC-like_jellyroll"/>
</dbReference>
<reference evidence="4 5" key="1">
    <citation type="journal article" date="2019" name="Nat. Med.">
        <title>A library of human gut bacterial isolates paired with longitudinal multiomics data enables mechanistic microbiome research.</title>
        <authorList>
            <person name="Poyet M."/>
            <person name="Groussin M."/>
            <person name="Gibbons S.M."/>
            <person name="Avila-Pacheco J."/>
            <person name="Jiang X."/>
            <person name="Kearney S.M."/>
            <person name="Perrotta A.R."/>
            <person name="Berdy B."/>
            <person name="Zhao S."/>
            <person name="Lieberman T.D."/>
            <person name="Swanson P.K."/>
            <person name="Smith M."/>
            <person name="Roesemann S."/>
            <person name="Alexander J.E."/>
            <person name="Rich S.A."/>
            <person name="Livny J."/>
            <person name="Vlamakis H."/>
            <person name="Clish C."/>
            <person name="Bullock K."/>
            <person name="Deik A."/>
            <person name="Scott J."/>
            <person name="Pierce K.A."/>
            <person name="Xavier R.J."/>
            <person name="Alm E.J."/>
        </authorList>
    </citation>
    <scope>NUCLEOTIDE SEQUENCE [LARGE SCALE GENOMIC DNA]</scope>
    <source>
        <strain evidence="2 4">BIOML-A4</strain>
        <strain evidence="3 5">BIOML-A5</strain>
    </source>
</reference>
<gene>
    <name evidence="3" type="ORF">GKD88_01950</name>
    <name evidence="2" type="ORF">GKE08_02150</name>
</gene>
<dbReference type="RefSeq" id="WP_154237766.1">
    <property type="nucleotide sequence ID" value="NZ_WKPI01000002.1"/>
</dbReference>
<organism evidence="2 4">
    <name type="scientific">Holdemania massiliensis</name>
    <dbReference type="NCBI Taxonomy" id="1468449"/>
    <lineage>
        <taxon>Bacteria</taxon>
        <taxon>Bacillati</taxon>
        <taxon>Bacillota</taxon>
        <taxon>Erysipelotrichia</taxon>
        <taxon>Erysipelotrichales</taxon>
        <taxon>Erysipelotrichaceae</taxon>
        <taxon>Holdemania</taxon>
    </lineage>
</organism>
<dbReference type="GO" id="GO:0008880">
    <property type="term" value="F:glucuronate isomerase activity"/>
    <property type="evidence" value="ECO:0007669"/>
    <property type="project" value="InterPro"/>
</dbReference>
<dbReference type="PANTHER" id="PTHR39193:SF1">
    <property type="entry name" value="5-DEOXY-GLUCURONATE ISOMERASE"/>
    <property type="match status" value="1"/>
</dbReference>
<dbReference type="Pfam" id="PF04962">
    <property type="entry name" value="KduI"/>
    <property type="match status" value="1"/>
</dbReference>
<dbReference type="InterPro" id="IPR024203">
    <property type="entry name" value="Deoxy-glucuronate_isom_IolB"/>
</dbReference>
<dbReference type="Proteomes" id="UP000433575">
    <property type="component" value="Unassembled WGS sequence"/>
</dbReference>
<dbReference type="EMBL" id="WKPJ01000002">
    <property type="protein sequence ID" value="MSA88131.1"/>
    <property type="molecule type" value="Genomic_DNA"/>
</dbReference>
<keyword evidence="1 2" id="KW-0413">Isomerase</keyword>
<evidence type="ECO:0000256" key="1">
    <source>
        <dbReference type="ARBA" id="ARBA00023235"/>
    </source>
</evidence>
<evidence type="ECO:0000313" key="2">
    <source>
        <dbReference type="EMBL" id="MSA88131.1"/>
    </source>
</evidence>
<proteinExistence type="predicted"/>
<dbReference type="InterPro" id="IPR011051">
    <property type="entry name" value="RmlC_Cupin_sf"/>
</dbReference>
<dbReference type="SUPFAM" id="SSF51182">
    <property type="entry name" value="RmlC-like cupins"/>
    <property type="match status" value="1"/>
</dbReference>
<dbReference type="EMBL" id="WKPI01000002">
    <property type="protein sequence ID" value="MSC31886.1"/>
    <property type="molecule type" value="Genomic_DNA"/>
</dbReference>
<dbReference type="InterPro" id="IPR021120">
    <property type="entry name" value="KduI/IolB_isomerase"/>
</dbReference>
<dbReference type="OrthoDB" id="9799936at2"/>
<protein>
    <submittedName>
        <fullName evidence="2">5-deoxyglucuronate isomerase</fullName>
    </submittedName>
</protein>
<dbReference type="Gene3D" id="2.60.120.10">
    <property type="entry name" value="Jelly Rolls"/>
    <property type="match status" value="2"/>
</dbReference>
<evidence type="ECO:0000313" key="3">
    <source>
        <dbReference type="EMBL" id="MSC31886.1"/>
    </source>
</evidence>
<sequence>MLRKNEDLHPGFNLICDEEKDQMFMHIQLLIGRRGEAWPIESEYQETALLLLSGTITYQYEGKTVTASRQDLFHEDATCLHICRKTPVVLTFEEDGEVLIQQKINPQTFPSMLYDKSNIDKQFFGEGKLAATTKRQVTTILDYERTPYSKMVLGEITNFPGIWSRYPPHHYPQPEVYFYKFDHPQGFSSCFMGEDVYKITHNSAAMIAGGLTHPQNAAPGYAMFYVWMIPHLEGNPWIKTRTFDPNHEWVNNENAEFFQLENKKEKGETQHE</sequence>